<keyword evidence="2" id="KW-0472">Membrane</keyword>
<name>A0A9P6PVK6_9FUNG</name>
<evidence type="ECO:0000256" key="1">
    <source>
        <dbReference type="SAM" id="MobiDB-lite"/>
    </source>
</evidence>
<organism evidence="3 4">
    <name type="scientific">Mortierella polycephala</name>
    <dbReference type="NCBI Taxonomy" id="41804"/>
    <lineage>
        <taxon>Eukaryota</taxon>
        <taxon>Fungi</taxon>
        <taxon>Fungi incertae sedis</taxon>
        <taxon>Mucoromycota</taxon>
        <taxon>Mortierellomycotina</taxon>
        <taxon>Mortierellomycetes</taxon>
        <taxon>Mortierellales</taxon>
        <taxon>Mortierellaceae</taxon>
        <taxon>Mortierella</taxon>
    </lineage>
</organism>
<feature type="compositionally biased region" description="Polar residues" evidence="1">
    <location>
        <begin position="84"/>
        <end position="95"/>
    </location>
</feature>
<feature type="region of interest" description="Disordered" evidence="1">
    <location>
        <begin position="189"/>
        <end position="209"/>
    </location>
</feature>
<comment type="caution">
    <text evidence="3">The sequence shown here is derived from an EMBL/GenBank/DDBJ whole genome shotgun (WGS) entry which is preliminary data.</text>
</comment>
<feature type="compositionally biased region" description="Low complexity" evidence="1">
    <location>
        <begin position="197"/>
        <end position="209"/>
    </location>
</feature>
<evidence type="ECO:0000313" key="4">
    <source>
        <dbReference type="Proteomes" id="UP000726737"/>
    </source>
</evidence>
<accession>A0A9P6PVK6</accession>
<sequence length="209" mass="22330">MPDLVNFVIVAAVVSAILIFLLIFCYRRIHRIRHPKPAPSPSAIPPVLEQHQELAFVLAHGSETYNELRRQRLQHEREQTRRTNSATVGSQNNDDSASIQFDHPSITAAAIEPPPAYSADPVDGDVGYGWRAVGHTSIFGAPAMTGIIPSTLTATTTHPLDNPLPPVYIYQPPSPSSAVQVALLTTDNSPTVSLPTSSGSVQAAVGSGP</sequence>
<protein>
    <submittedName>
        <fullName evidence="3">Uncharacterized protein</fullName>
    </submittedName>
</protein>
<feature type="non-terminal residue" evidence="3">
    <location>
        <position position="1"/>
    </location>
</feature>
<feature type="region of interest" description="Disordered" evidence="1">
    <location>
        <begin position="71"/>
        <end position="95"/>
    </location>
</feature>
<keyword evidence="2" id="KW-0812">Transmembrane</keyword>
<gene>
    <name evidence="3" type="ORF">BG011_005618</name>
</gene>
<proteinExistence type="predicted"/>
<dbReference type="Proteomes" id="UP000726737">
    <property type="component" value="Unassembled WGS sequence"/>
</dbReference>
<evidence type="ECO:0000256" key="2">
    <source>
        <dbReference type="SAM" id="Phobius"/>
    </source>
</evidence>
<feature type="compositionally biased region" description="Basic and acidic residues" evidence="1">
    <location>
        <begin position="71"/>
        <end position="81"/>
    </location>
</feature>
<dbReference type="AlphaFoldDB" id="A0A9P6PVK6"/>
<feature type="transmembrane region" description="Helical" evidence="2">
    <location>
        <begin position="6"/>
        <end position="26"/>
    </location>
</feature>
<evidence type="ECO:0000313" key="3">
    <source>
        <dbReference type="EMBL" id="KAG0254648.1"/>
    </source>
</evidence>
<keyword evidence="2" id="KW-1133">Transmembrane helix</keyword>
<dbReference type="EMBL" id="JAAAJA010000391">
    <property type="protein sequence ID" value="KAG0254648.1"/>
    <property type="molecule type" value="Genomic_DNA"/>
</dbReference>
<dbReference type="OrthoDB" id="2445790at2759"/>
<reference evidence="3" key="1">
    <citation type="journal article" date="2020" name="Fungal Divers.">
        <title>Resolving the Mortierellaceae phylogeny through synthesis of multi-gene phylogenetics and phylogenomics.</title>
        <authorList>
            <person name="Vandepol N."/>
            <person name="Liber J."/>
            <person name="Desiro A."/>
            <person name="Na H."/>
            <person name="Kennedy M."/>
            <person name="Barry K."/>
            <person name="Grigoriev I.V."/>
            <person name="Miller A.N."/>
            <person name="O'Donnell K."/>
            <person name="Stajich J.E."/>
            <person name="Bonito G."/>
        </authorList>
    </citation>
    <scope>NUCLEOTIDE SEQUENCE</scope>
    <source>
        <strain evidence="3">KOD948</strain>
    </source>
</reference>
<keyword evidence="4" id="KW-1185">Reference proteome</keyword>